<reference evidence="2" key="1">
    <citation type="journal article" date="2020" name="Stud. Mycol.">
        <title>101 Dothideomycetes genomes: a test case for predicting lifestyles and emergence of pathogens.</title>
        <authorList>
            <person name="Haridas S."/>
            <person name="Albert R."/>
            <person name="Binder M."/>
            <person name="Bloem J."/>
            <person name="Labutti K."/>
            <person name="Salamov A."/>
            <person name="Andreopoulos B."/>
            <person name="Baker S."/>
            <person name="Barry K."/>
            <person name="Bills G."/>
            <person name="Bluhm B."/>
            <person name="Cannon C."/>
            <person name="Castanera R."/>
            <person name="Culley D."/>
            <person name="Daum C."/>
            <person name="Ezra D."/>
            <person name="Gonzalez J."/>
            <person name="Henrissat B."/>
            <person name="Kuo A."/>
            <person name="Liang C."/>
            <person name="Lipzen A."/>
            <person name="Lutzoni F."/>
            <person name="Magnuson J."/>
            <person name="Mondo S."/>
            <person name="Nolan M."/>
            <person name="Ohm R."/>
            <person name="Pangilinan J."/>
            <person name="Park H.-J."/>
            <person name="Ramirez L."/>
            <person name="Alfaro M."/>
            <person name="Sun H."/>
            <person name="Tritt A."/>
            <person name="Yoshinaga Y."/>
            <person name="Zwiers L.-H."/>
            <person name="Turgeon B."/>
            <person name="Goodwin S."/>
            <person name="Spatafora J."/>
            <person name="Crous P."/>
            <person name="Grigoriev I."/>
        </authorList>
    </citation>
    <scope>NUCLEOTIDE SEQUENCE</scope>
    <source>
        <strain evidence="2">CBS 627.86</strain>
    </source>
</reference>
<dbReference type="OrthoDB" id="3766406at2759"/>
<protein>
    <recommendedName>
        <fullName evidence="1">F-box domain-containing protein</fullName>
    </recommendedName>
</protein>
<sequence>MPGWAQASSSCSPSLNNRVLDALRSFLRTQMSAHSISLPCSSHGKCTYHKHWPSTVTRASQPSHHIIEAAKHAREEQRTRRPPSSHLKRSLIQKFPDELLLAICDYLGPMDQACLALTCRALAVTIGPSAWKYVSKAGEASWYKHAEMLDVLQRDFNSEAWWRCSACESFHPRAKTQQDDDHDHLAKASAKFNQMRHLSKDDDGNEVNIGPPKQPLYTLDFSLVHAVMDRHLNGTRKGLCLNSLRCAGSHTFHVLPGVTMSINYAFAPKIVVDRLLMRSEFQFQPKREQLSRNTQAKYQSVQLFLTKNDFWLCRHMQARNLVRVLQQGVMHERKCTYCPSEFSMETLPNEGVRIRSWQNFGVGRSAKETRWMHLSRSFPERKAYTWGKEDIGEAYDRIMCSTREEFDRQLQNSKGPGGRYDPELKRMVYKSLPIKLAERI</sequence>
<dbReference type="SUPFAM" id="SSF81383">
    <property type="entry name" value="F-box domain"/>
    <property type="match status" value="1"/>
</dbReference>
<dbReference type="Pfam" id="PF12937">
    <property type="entry name" value="F-box-like"/>
    <property type="match status" value="1"/>
</dbReference>
<name>A0A6A5Z0P9_9PLEO</name>
<organism evidence="2 3">
    <name type="scientific">Lophiotrema nucula</name>
    <dbReference type="NCBI Taxonomy" id="690887"/>
    <lineage>
        <taxon>Eukaryota</taxon>
        <taxon>Fungi</taxon>
        <taxon>Dikarya</taxon>
        <taxon>Ascomycota</taxon>
        <taxon>Pezizomycotina</taxon>
        <taxon>Dothideomycetes</taxon>
        <taxon>Pleosporomycetidae</taxon>
        <taxon>Pleosporales</taxon>
        <taxon>Lophiotremataceae</taxon>
        <taxon>Lophiotrema</taxon>
    </lineage>
</organism>
<feature type="domain" description="F-box" evidence="1">
    <location>
        <begin position="95"/>
        <end position="134"/>
    </location>
</feature>
<dbReference type="EMBL" id="ML977329">
    <property type="protein sequence ID" value="KAF2113029.1"/>
    <property type="molecule type" value="Genomic_DNA"/>
</dbReference>
<dbReference type="AlphaFoldDB" id="A0A6A5Z0P9"/>
<proteinExistence type="predicted"/>
<dbReference type="CDD" id="cd09917">
    <property type="entry name" value="F-box_SF"/>
    <property type="match status" value="1"/>
</dbReference>
<evidence type="ECO:0000313" key="2">
    <source>
        <dbReference type="EMBL" id="KAF2113029.1"/>
    </source>
</evidence>
<keyword evidence="3" id="KW-1185">Reference proteome</keyword>
<evidence type="ECO:0000259" key="1">
    <source>
        <dbReference type="Pfam" id="PF12937"/>
    </source>
</evidence>
<dbReference type="InterPro" id="IPR036047">
    <property type="entry name" value="F-box-like_dom_sf"/>
</dbReference>
<dbReference type="Proteomes" id="UP000799770">
    <property type="component" value="Unassembled WGS sequence"/>
</dbReference>
<accession>A0A6A5Z0P9</accession>
<evidence type="ECO:0000313" key="3">
    <source>
        <dbReference type="Proteomes" id="UP000799770"/>
    </source>
</evidence>
<dbReference type="InterPro" id="IPR001810">
    <property type="entry name" value="F-box_dom"/>
</dbReference>
<gene>
    <name evidence="2" type="ORF">BDV96DRAFT_149267</name>
</gene>